<organism evidence="1 2">
    <name type="scientific">Thelephora ganbajun</name>
    <name type="common">Ganba fungus</name>
    <dbReference type="NCBI Taxonomy" id="370292"/>
    <lineage>
        <taxon>Eukaryota</taxon>
        <taxon>Fungi</taxon>
        <taxon>Dikarya</taxon>
        <taxon>Basidiomycota</taxon>
        <taxon>Agaricomycotina</taxon>
        <taxon>Agaricomycetes</taxon>
        <taxon>Thelephorales</taxon>
        <taxon>Thelephoraceae</taxon>
        <taxon>Thelephora</taxon>
    </lineage>
</organism>
<protein>
    <submittedName>
        <fullName evidence="1">Potassium transporter</fullName>
    </submittedName>
</protein>
<reference evidence="1" key="2">
    <citation type="journal article" date="2020" name="Nat. Commun.">
        <title>Large-scale genome sequencing of mycorrhizal fungi provides insights into the early evolution of symbiotic traits.</title>
        <authorList>
            <person name="Miyauchi S."/>
            <person name="Kiss E."/>
            <person name="Kuo A."/>
            <person name="Drula E."/>
            <person name="Kohler A."/>
            <person name="Sanchez-Garcia M."/>
            <person name="Morin E."/>
            <person name="Andreopoulos B."/>
            <person name="Barry K.W."/>
            <person name="Bonito G."/>
            <person name="Buee M."/>
            <person name="Carver A."/>
            <person name="Chen C."/>
            <person name="Cichocki N."/>
            <person name="Clum A."/>
            <person name="Culley D."/>
            <person name="Crous P.W."/>
            <person name="Fauchery L."/>
            <person name="Girlanda M."/>
            <person name="Hayes R.D."/>
            <person name="Keri Z."/>
            <person name="LaButti K."/>
            <person name="Lipzen A."/>
            <person name="Lombard V."/>
            <person name="Magnuson J."/>
            <person name="Maillard F."/>
            <person name="Murat C."/>
            <person name="Nolan M."/>
            <person name="Ohm R.A."/>
            <person name="Pangilinan J."/>
            <person name="Pereira M.F."/>
            <person name="Perotto S."/>
            <person name="Peter M."/>
            <person name="Pfister S."/>
            <person name="Riley R."/>
            <person name="Sitrit Y."/>
            <person name="Stielow J.B."/>
            <person name="Szollosi G."/>
            <person name="Zifcakova L."/>
            <person name="Stursova M."/>
            <person name="Spatafora J.W."/>
            <person name="Tedersoo L."/>
            <person name="Vaario L.M."/>
            <person name="Yamada A."/>
            <person name="Yan M."/>
            <person name="Wang P."/>
            <person name="Xu J."/>
            <person name="Bruns T."/>
            <person name="Baldrian P."/>
            <person name="Vilgalys R."/>
            <person name="Dunand C."/>
            <person name="Henrissat B."/>
            <person name="Grigoriev I.V."/>
            <person name="Hibbett D."/>
            <person name="Nagy L.G."/>
            <person name="Martin F.M."/>
        </authorList>
    </citation>
    <scope>NUCLEOTIDE SEQUENCE</scope>
    <source>
        <strain evidence="1">P2</strain>
    </source>
</reference>
<reference evidence="1" key="1">
    <citation type="submission" date="2019-10" db="EMBL/GenBank/DDBJ databases">
        <authorList>
            <consortium name="DOE Joint Genome Institute"/>
            <person name="Kuo A."/>
            <person name="Miyauchi S."/>
            <person name="Kiss E."/>
            <person name="Drula E."/>
            <person name="Kohler A."/>
            <person name="Sanchez-Garcia M."/>
            <person name="Andreopoulos B."/>
            <person name="Barry K.W."/>
            <person name="Bonito G."/>
            <person name="Buee M."/>
            <person name="Carver A."/>
            <person name="Chen C."/>
            <person name="Cichocki N."/>
            <person name="Clum A."/>
            <person name="Culley D."/>
            <person name="Crous P.W."/>
            <person name="Fauchery L."/>
            <person name="Girlanda M."/>
            <person name="Hayes R."/>
            <person name="Keri Z."/>
            <person name="Labutti K."/>
            <person name="Lipzen A."/>
            <person name="Lombard V."/>
            <person name="Magnuson J."/>
            <person name="Maillard F."/>
            <person name="Morin E."/>
            <person name="Murat C."/>
            <person name="Nolan M."/>
            <person name="Ohm R."/>
            <person name="Pangilinan J."/>
            <person name="Pereira M."/>
            <person name="Perotto S."/>
            <person name="Peter M."/>
            <person name="Riley R."/>
            <person name="Sitrit Y."/>
            <person name="Stielow B."/>
            <person name="Szollosi G."/>
            <person name="Zifcakova L."/>
            <person name="Stursova M."/>
            <person name="Spatafora J.W."/>
            <person name="Tedersoo L."/>
            <person name="Vaario L.-M."/>
            <person name="Yamada A."/>
            <person name="Yan M."/>
            <person name="Wang P."/>
            <person name="Xu J."/>
            <person name="Bruns T."/>
            <person name="Baldrian P."/>
            <person name="Vilgalys R."/>
            <person name="Henrissat B."/>
            <person name="Grigoriev I.V."/>
            <person name="Hibbett D."/>
            <person name="Nagy L.G."/>
            <person name="Martin F.M."/>
        </authorList>
    </citation>
    <scope>NUCLEOTIDE SEQUENCE</scope>
    <source>
        <strain evidence="1">P2</strain>
    </source>
</reference>
<evidence type="ECO:0000313" key="2">
    <source>
        <dbReference type="Proteomes" id="UP000886501"/>
    </source>
</evidence>
<comment type="caution">
    <text evidence="1">The sequence shown here is derived from an EMBL/GenBank/DDBJ whole genome shotgun (WGS) entry which is preliminary data.</text>
</comment>
<keyword evidence="2" id="KW-1185">Reference proteome</keyword>
<name>A0ACB6Z3L7_THEGA</name>
<evidence type="ECO:0000313" key="1">
    <source>
        <dbReference type="EMBL" id="KAF9644319.1"/>
    </source>
</evidence>
<proteinExistence type="predicted"/>
<gene>
    <name evidence="1" type="ORF">BDM02DRAFT_3263620</name>
</gene>
<dbReference type="EMBL" id="MU118147">
    <property type="protein sequence ID" value="KAF9644319.1"/>
    <property type="molecule type" value="Genomic_DNA"/>
</dbReference>
<accession>A0ACB6Z3L7</accession>
<dbReference type="Proteomes" id="UP000886501">
    <property type="component" value="Unassembled WGS sequence"/>
</dbReference>
<sequence length="754" mass="84163">MDSRVVPDSFEKPVTQPRKPHVARGWGLLSLSFSTLGIVYADIGTSPLYTLNGIWAPDAPAPPKEDVIGGISATIWAMTLLPLVKYVFICLHFGTGEGEGGSFALFQGLYPPSRQDTDSDRVLTGDSTSDKTKSVSGSGHIPNRFRWPLFIWCLFATGLTMADGVLTPAVSVTSAAGGIAVAQPSTANSVIGISLAFLVPFFLVQPFGTGKLSFMFAPIAFIWLLLIGATGIVNIVTVPGIFRAFDPSRAILWFVRTKNYDNLTGVVLALTGCEAMFANLGQYNKLSIQISFSVFVYPCLILAYLGQGARIIKDGDAVMNNIFYATIPGSSNGPLFWIIYVFGIFATLIASQTMVTATFSLIQQIVNMKSLPPLRLKHASDSIQGRIYIPIVNWILMITIVIIVVAFKNSNNLTNAYGFAVATVMFSTSTIIAVQMFYVKHWPIIVALVFFLFFGFFDGLFWGASLRKVPHGAWVPLMLAFVMMLFMLFWTWGKRLEDRFDGANRQNLRHVILAGEKGEVAIPVNEHLHAITSENDKLDESETVQERYYYFTRDQTAGDSIQEQPEDDRGKLIRTPTCAVFYKFAPGKGVPHSFVRFIRQWPALPQVVIFVSVCVLPVARVPVDQRYSVDKVRSIKGFYGVTYYLGFREDFEVKIDEVIEKICLLESFGNHRESSVTIQEIRRAAFRATHVIPYYHVVSKVELREDGLIRLPFNWIRRFLIESIYRRLIISFPETAKWTGPADEIIRVGITARI</sequence>